<dbReference type="InterPro" id="IPR013783">
    <property type="entry name" value="Ig-like_fold"/>
</dbReference>
<dbReference type="Pfam" id="PF00635">
    <property type="entry name" value="Motile_Sperm"/>
    <property type="match status" value="1"/>
</dbReference>
<dbReference type="InterPro" id="IPR008962">
    <property type="entry name" value="PapD-like_sf"/>
</dbReference>
<dbReference type="FunFam" id="1.10.510.10:FF:000870">
    <property type="entry name" value="OSJNBa0016N04.16-like protein"/>
    <property type="match status" value="1"/>
</dbReference>
<comment type="caution">
    <text evidence="3">The sequence shown here is derived from an EMBL/GenBank/DDBJ whole genome shotgun (WGS) entry which is preliminary data.</text>
</comment>
<dbReference type="PROSITE" id="PS50202">
    <property type="entry name" value="MSP"/>
    <property type="match status" value="1"/>
</dbReference>
<feature type="non-terminal residue" evidence="3">
    <location>
        <position position="1"/>
    </location>
</feature>
<dbReference type="AlphaFoldDB" id="A0A5J9UTW3"/>
<dbReference type="Gramene" id="TVU26834">
    <property type="protein sequence ID" value="TVU26834"/>
    <property type="gene ID" value="EJB05_29399"/>
</dbReference>
<dbReference type="PROSITE" id="PS00108">
    <property type="entry name" value="PROTEIN_KINASE_ST"/>
    <property type="match status" value="1"/>
</dbReference>
<evidence type="ECO:0000313" key="3">
    <source>
        <dbReference type="EMBL" id="TVU26834.1"/>
    </source>
</evidence>
<feature type="domain" description="Protein kinase" evidence="1">
    <location>
        <begin position="34"/>
        <end position="306"/>
    </location>
</feature>
<dbReference type="GO" id="GO:0004672">
    <property type="term" value="F:protein kinase activity"/>
    <property type="evidence" value="ECO:0007669"/>
    <property type="project" value="InterPro"/>
</dbReference>
<dbReference type="GO" id="GO:0005524">
    <property type="term" value="F:ATP binding"/>
    <property type="evidence" value="ECO:0007669"/>
    <property type="project" value="InterPro"/>
</dbReference>
<dbReference type="PANTHER" id="PTHR45707:SF50">
    <property type="entry name" value="VESICLE-ASSOCIATED PROTEIN 1-1"/>
    <property type="match status" value="1"/>
</dbReference>
<protein>
    <recommendedName>
        <fullName evidence="5">Protein kinase domain-containing protein</fullName>
    </recommendedName>
</protein>
<dbReference type="InterPro" id="IPR008271">
    <property type="entry name" value="Ser/Thr_kinase_AS"/>
</dbReference>
<dbReference type="SUPFAM" id="SSF56112">
    <property type="entry name" value="Protein kinase-like (PK-like)"/>
    <property type="match status" value="1"/>
</dbReference>
<dbReference type="InterPro" id="IPR000719">
    <property type="entry name" value="Prot_kinase_dom"/>
</dbReference>
<dbReference type="EMBL" id="RWGY01000013">
    <property type="protein sequence ID" value="TVU26834.1"/>
    <property type="molecule type" value="Genomic_DNA"/>
</dbReference>
<dbReference type="PANTHER" id="PTHR45707">
    <property type="entry name" value="C2 CALCIUM/LIPID-BINDING PLANT PHOSPHORIBOSYLTRANSFERASE FAMILY PROTEIN"/>
    <property type="match status" value="1"/>
</dbReference>
<dbReference type="SUPFAM" id="SSF49354">
    <property type="entry name" value="PapD-like"/>
    <property type="match status" value="1"/>
</dbReference>
<sequence>MEHRGTGLLEDILDGRDEPSNLKLPLLELITKNFSSDHKIGHGGCGEVYKGVLPNGKLVAVKRLFKNRTVDEKMFDQEVKSMMMVKHQNIVRFLGYCSDTQGKVVPMNSKVIMAEERERLLCFEYISKGSLGKHLTDELGGLDWCERYQIVKGICEGLQHLHKDKCIVHMDLKPDNILMDDNMVPKIADFGLARTDGNTHTMSTQRLFSQGYCAPEYLNKGKMSNKSDIYSLGMIIREIVTGSKDKPNINKVLGRWRHRWNKSSEHIPLWHEQVRKCLELALECTHEKPTRRPYIWDIVQGLHEIDNMNDKARGDTESACEELSSCLEHMLGIEPLDIHFPFALDKEISCSVELTNDTDDYIAFMVTTTSLPPYRTQPQRDIIPPRSKCCVTITVEAPEKALLNKHSEEVCVQSTRVDGTLTTKDITADMFDEEKGHVVDEVNLPVVFHAPPP</sequence>
<dbReference type="OrthoDB" id="693206at2759"/>
<dbReference type="SMART" id="SM00220">
    <property type="entry name" value="S_TKc"/>
    <property type="match status" value="1"/>
</dbReference>
<dbReference type="Gene3D" id="3.30.200.20">
    <property type="entry name" value="Phosphorylase Kinase, domain 1"/>
    <property type="match status" value="1"/>
</dbReference>
<dbReference type="InterPro" id="IPR011009">
    <property type="entry name" value="Kinase-like_dom_sf"/>
</dbReference>
<evidence type="ECO:0000313" key="4">
    <source>
        <dbReference type="Proteomes" id="UP000324897"/>
    </source>
</evidence>
<gene>
    <name evidence="3" type="ORF">EJB05_29399</name>
</gene>
<evidence type="ECO:0000259" key="2">
    <source>
        <dbReference type="PROSITE" id="PS50202"/>
    </source>
</evidence>
<evidence type="ECO:0000259" key="1">
    <source>
        <dbReference type="PROSITE" id="PS50011"/>
    </source>
</evidence>
<dbReference type="Proteomes" id="UP000324897">
    <property type="component" value="Chromosome 2"/>
</dbReference>
<feature type="domain" description="MSP" evidence="2">
    <location>
        <begin position="330"/>
        <end position="449"/>
    </location>
</feature>
<dbReference type="Gene3D" id="1.10.510.10">
    <property type="entry name" value="Transferase(Phosphotransferase) domain 1"/>
    <property type="match status" value="1"/>
</dbReference>
<dbReference type="FunFam" id="3.30.200.20:FF:000465">
    <property type="entry name" value="Cysteine-rich receptor-like protein kinase 6"/>
    <property type="match status" value="1"/>
</dbReference>
<organism evidence="3 4">
    <name type="scientific">Eragrostis curvula</name>
    <name type="common">weeping love grass</name>
    <dbReference type="NCBI Taxonomy" id="38414"/>
    <lineage>
        <taxon>Eukaryota</taxon>
        <taxon>Viridiplantae</taxon>
        <taxon>Streptophyta</taxon>
        <taxon>Embryophyta</taxon>
        <taxon>Tracheophyta</taxon>
        <taxon>Spermatophyta</taxon>
        <taxon>Magnoliopsida</taxon>
        <taxon>Liliopsida</taxon>
        <taxon>Poales</taxon>
        <taxon>Poaceae</taxon>
        <taxon>PACMAD clade</taxon>
        <taxon>Chloridoideae</taxon>
        <taxon>Eragrostideae</taxon>
        <taxon>Eragrostidinae</taxon>
        <taxon>Eragrostis</taxon>
    </lineage>
</organism>
<name>A0A5J9UTW3_9POAL</name>
<accession>A0A5J9UTW3</accession>
<evidence type="ECO:0008006" key="5">
    <source>
        <dbReference type="Google" id="ProtNLM"/>
    </source>
</evidence>
<proteinExistence type="predicted"/>
<dbReference type="InterPro" id="IPR000535">
    <property type="entry name" value="MSP_dom"/>
</dbReference>
<reference evidence="3 4" key="1">
    <citation type="journal article" date="2019" name="Sci. Rep.">
        <title>A high-quality genome of Eragrostis curvula grass provides insights into Poaceae evolution and supports new strategies to enhance forage quality.</title>
        <authorList>
            <person name="Carballo J."/>
            <person name="Santos B.A.C.M."/>
            <person name="Zappacosta D."/>
            <person name="Garbus I."/>
            <person name="Selva J.P."/>
            <person name="Gallo C.A."/>
            <person name="Diaz A."/>
            <person name="Albertini E."/>
            <person name="Caccamo M."/>
            <person name="Echenique V."/>
        </authorList>
    </citation>
    <scope>NUCLEOTIDE SEQUENCE [LARGE SCALE GENOMIC DNA]</scope>
    <source>
        <strain evidence="4">cv. Victoria</strain>
        <tissue evidence="3">Leaf</tissue>
    </source>
</reference>
<dbReference type="Pfam" id="PF00069">
    <property type="entry name" value="Pkinase"/>
    <property type="match status" value="1"/>
</dbReference>
<dbReference type="PROSITE" id="PS50011">
    <property type="entry name" value="PROTEIN_KINASE_DOM"/>
    <property type="match status" value="1"/>
</dbReference>
<dbReference type="Gene3D" id="2.60.40.10">
    <property type="entry name" value="Immunoglobulins"/>
    <property type="match status" value="1"/>
</dbReference>
<keyword evidence="4" id="KW-1185">Reference proteome</keyword>